<dbReference type="Proteomes" id="UP000295525">
    <property type="component" value="Unassembled WGS sequence"/>
</dbReference>
<keyword evidence="9" id="KW-1185">Reference proteome</keyword>
<evidence type="ECO:0000256" key="3">
    <source>
        <dbReference type="ARBA" id="ARBA00022691"/>
    </source>
</evidence>
<feature type="binding site" evidence="5">
    <location>
        <position position="159"/>
    </location>
    <ligand>
        <name>S-adenosyl-L-methionine</name>
        <dbReference type="ChEBI" id="CHEBI:59789"/>
    </ligand>
</feature>
<proteinExistence type="inferred from homology"/>
<dbReference type="EMBL" id="SMAJ01000004">
    <property type="protein sequence ID" value="TCT08905.1"/>
    <property type="molecule type" value="Genomic_DNA"/>
</dbReference>
<feature type="binding site" evidence="5">
    <location>
        <position position="116"/>
    </location>
    <ligand>
        <name>S-adenosyl-L-methionine</name>
        <dbReference type="ChEBI" id="CHEBI:59789"/>
    </ligand>
</feature>
<gene>
    <name evidence="5" type="primary">prmC</name>
    <name evidence="8" type="ORF">EDC26_10464</name>
</gene>
<reference evidence="8 9" key="1">
    <citation type="submission" date="2019-03" db="EMBL/GenBank/DDBJ databases">
        <title>Genomic Encyclopedia of Type Strains, Phase IV (KMG-IV): sequencing the most valuable type-strain genomes for metagenomic binning, comparative biology and taxonomic classification.</title>
        <authorList>
            <person name="Goeker M."/>
        </authorList>
    </citation>
    <scope>NUCLEOTIDE SEQUENCE [LARGE SCALE GENOMIC DNA]</scope>
    <source>
        <strain evidence="8 9">DSM 24591</strain>
    </source>
</reference>
<dbReference type="Pfam" id="PF05175">
    <property type="entry name" value="MTS"/>
    <property type="match status" value="1"/>
</dbReference>
<feature type="domain" description="Methyltransferase small" evidence="6">
    <location>
        <begin position="71"/>
        <end position="167"/>
    </location>
</feature>
<accession>A0A4R3MBS4</accession>
<dbReference type="NCBIfam" id="TIGR03534">
    <property type="entry name" value="RF_mod_PrmC"/>
    <property type="match status" value="1"/>
</dbReference>
<evidence type="ECO:0000259" key="7">
    <source>
        <dbReference type="Pfam" id="PF17827"/>
    </source>
</evidence>
<feature type="binding site" evidence="5">
    <location>
        <position position="143"/>
    </location>
    <ligand>
        <name>S-adenosyl-L-methionine</name>
        <dbReference type="ChEBI" id="CHEBI:59789"/>
    </ligand>
</feature>
<dbReference type="CDD" id="cd02440">
    <property type="entry name" value="AdoMet_MTases"/>
    <property type="match status" value="1"/>
</dbReference>
<evidence type="ECO:0000256" key="1">
    <source>
        <dbReference type="ARBA" id="ARBA00022603"/>
    </source>
</evidence>
<dbReference type="EC" id="2.1.1.297" evidence="5"/>
<dbReference type="InterPro" id="IPR040758">
    <property type="entry name" value="PrmC_N"/>
</dbReference>
<feature type="binding site" evidence="5">
    <location>
        <begin position="159"/>
        <end position="162"/>
    </location>
    <ligand>
        <name>substrate</name>
    </ligand>
</feature>
<dbReference type="NCBIfam" id="TIGR00536">
    <property type="entry name" value="hemK_fam"/>
    <property type="match status" value="1"/>
</dbReference>
<dbReference type="Gene3D" id="3.40.50.150">
    <property type="entry name" value="Vaccinia Virus protein VP39"/>
    <property type="match status" value="1"/>
</dbReference>
<comment type="caution">
    <text evidence="8">The sequence shown here is derived from an EMBL/GenBank/DDBJ whole genome shotgun (WGS) entry which is preliminary data.</text>
</comment>
<feature type="binding site" evidence="5">
    <location>
        <begin position="93"/>
        <end position="97"/>
    </location>
    <ligand>
        <name>S-adenosyl-L-methionine</name>
        <dbReference type="ChEBI" id="CHEBI:59789"/>
    </ligand>
</feature>
<dbReference type="InterPro" id="IPR050320">
    <property type="entry name" value="N5-glutamine_MTase"/>
</dbReference>
<dbReference type="Pfam" id="PF17827">
    <property type="entry name" value="PrmC_N"/>
    <property type="match status" value="1"/>
</dbReference>
<evidence type="ECO:0000256" key="4">
    <source>
        <dbReference type="ARBA" id="ARBA00048391"/>
    </source>
</evidence>
<keyword evidence="1 5" id="KW-0489">Methyltransferase</keyword>
<dbReference type="PANTHER" id="PTHR18895:SF74">
    <property type="entry name" value="MTRF1L RELEASE FACTOR GLUTAMINE METHYLTRANSFERASE"/>
    <property type="match status" value="1"/>
</dbReference>
<keyword evidence="2 5" id="KW-0808">Transferase</keyword>
<feature type="domain" description="Release factor glutamine methyltransferase N-terminal" evidence="7">
    <location>
        <begin position="2"/>
        <end position="48"/>
    </location>
</feature>
<evidence type="ECO:0000259" key="6">
    <source>
        <dbReference type="Pfam" id="PF05175"/>
    </source>
</evidence>
<name>A0A4R3MBS4_9BURK</name>
<dbReference type="AlphaFoldDB" id="A0A4R3MBS4"/>
<evidence type="ECO:0000256" key="5">
    <source>
        <dbReference type="HAMAP-Rule" id="MF_02126"/>
    </source>
</evidence>
<dbReference type="GO" id="GO:0102559">
    <property type="term" value="F:peptide chain release factor N(5)-glutamine methyltransferase activity"/>
    <property type="evidence" value="ECO:0007669"/>
    <property type="project" value="UniProtKB-EC"/>
</dbReference>
<dbReference type="Gene3D" id="1.10.8.10">
    <property type="entry name" value="DNA helicase RuvA subunit, C-terminal domain"/>
    <property type="match status" value="1"/>
</dbReference>
<protein>
    <recommendedName>
        <fullName evidence="5">Release factor glutamine methyltransferase</fullName>
        <shortName evidence="5">RF MTase</shortName>
        <ecNumber evidence="5">2.1.1.297</ecNumber>
    </recommendedName>
    <alternativeName>
        <fullName evidence="5">N5-glutamine methyltransferase PrmC</fullName>
    </alternativeName>
    <alternativeName>
        <fullName evidence="5">Protein-(glutamine-N5) MTase PrmC</fullName>
    </alternativeName>
    <alternativeName>
        <fullName evidence="5">Protein-glutamine N-methyltransferase PrmC</fullName>
    </alternativeName>
</protein>
<comment type="catalytic activity">
    <reaction evidence="4 5">
        <text>L-glutaminyl-[peptide chain release factor] + S-adenosyl-L-methionine = N(5)-methyl-L-glutaminyl-[peptide chain release factor] + S-adenosyl-L-homocysteine + H(+)</text>
        <dbReference type="Rhea" id="RHEA:42896"/>
        <dbReference type="Rhea" id="RHEA-COMP:10271"/>
        <dbReference type="Rhea" id="RHEA-COMP:10272"/>
        <dbReference type="ChEBI" id="CHEBI:15378"/>
        <dbReference type="ChEBI" id="CHEBI:30011"/>
        <dbReference type="ChEBI" id="CHEBI:57856"/>
        <dbReference type="ChEBI" id="CHEBI:59789"/>
        <dbReference type="ChEBI" id="CHEBI:61891"/>
        <dbReference type="EC" id="2.1.1.297"/>
    </reaction>
</comment>
<dbReference type="FunFam" id="3.40.50.150:FF:000053">
    <property type="entry name" value="Release factor glutamine methyltransferase"/>
    <property type="match status" value="1"/>
</dbReference>
<dbReference type="InterPro" id="IPR019874">
    <property type="entry name" value="RF_methyltr_PrmC"/>
</dbReference>
<dbReference type="PANTHER" id="PTHR18895">
    <property type="entry name" value="HEMK METHYLTRANSFERASE"/>
    <property type="match status" value="1"/>
</dbReference>
<dbReference type="PROSITE" id="PS00092">
    <property type="entry name" value="N6_MTASE"/>
    <property type="match status" value="1"/>
</dbReference>
<dbReference type="InterPro" id="IPR002052">
    <property type="entry name" value="DNA_methylase_N6_adenine_CS"/>
</dbReference>
<organism evidence="8 9">
    <name type="scientific">Paralcaligenes ureilyticus</name>
    <dbReference type="NCBI Taxonomy" id="627131"/>
    <lineage>
        <taxon>Bacteria</taxon>
        <taxon>Pseudomonadati</taxon>
        <taxon>Pseudomonadota</taxon>
        <taxon>Betaproteobacteria</taxon>
        <taxon>Burkholderiales</taxon>
        <taxon>Alcaligenaceae</taxon>
        <taxon>Paralcaligenes</taxon>
    </lineage>
</organism>
<keyword evidence="3 5" id="KW-0949">S-adenosyl-L-methionine</keyword>
<dbReference type="SUPFAM" id="SSF53335">
    <property type="entry name" value="S-adenosyl-L-methionine-dependent methyltransferases"/>
    <property type="match status" value="1"/>
</dbReference>
<dbReference type="GO" id="GO:0003676">
    <property type="term" value="F:nucleic acid binding"/>
    <property type="evidence" value="ECO:0007669"/>
    <property type="project" value="InterPro"/>
</dbReference>
<dbReference type="InterPro" id="IPR029063">
    <property type="entry name" value="SAM-dependent_MTases_sf"/>
</dbReference>
<comment type="function">
    <text evidence="5">Methylates the class 1 translation termination release factors RF1/PrfA and RF2/PrfB on the glutamine residue of the universally conserved GGQ motif.</text>
</comment>
<sequence>MILQHVLRVARTWLISHDTEPLPPEAVAQCQGLIDQRVAGQPMAYLMGTREFMGHEFTVSPAVLIPRPDTELLVETAIQYLQGFGSARVLDLGVGSGAIAVSVALACPQATVVATDLSPVALQLAQDNAQRLSAAVEFLCGSWYDALSGQAPFDLILSNPPYIATNDPHLAQGDLRFEPAMALTDGADGLQSLRQIVAGAGRWLRPGGALWMEHGWDQAGAVRGLLQRAGFDKVTSKPDLAGIERISGGIIYN</sequence>
<evidence type="ECO:0000256" key="2">
    <source>
        <dbReference type="ARBA" id="ARBA00022679"/>
    </source>
</evidence>
<dbReference type="GO" id="GO:0032259">
    <property type="term" value="P:methylation"/>
    <property type="evidence" value="ECO:0007669"/>
    <property type="project" value="UniProtKB-KW"/>
</dbReference>
<evidence type="ECO:0000313" key="8">
    <source>
        <dbReference type="EMBL" id="TCT08905.1"/>
    </source>
</evidence>
<dbReference type="HAMAP" id="MF_02126">
    <property type="entry name" value="RF_methyltr_PrmC"/>
    <property type="match status" value="1"/>
</dbReference>
<dbReference type="InterPro" id="IPR004556">
    <property type="entry name" value="HemK-like"/>
</dbReference>
<comment type="similarity">
    <text evidence="5">Belongs to the protein N5-glutamine methyltransferase family. PrmC subfamily.</text>
</comment>
<evidence type="ECO:0000313" key="9">
    <source>
        <dbReference type="Proteomes" id="UP000295525"/>
    </source>
</evidence>
<dbReference type="InterPro" id="IPR007848">
    <property type="entry name" value="Small_mtfrase_dom"/>
</dbReference>